<feature type="transmembrane region" description="Helical" evidence="7">
    <location>
        <begin position="220"/>
        <end position="242"/>
    </location>
</feature>
<feature type="transmembrane region" description="Helical" evidence="7">
    <location>
        <begin position="254"/>
        <end position="271"/>
    </location>
</feature>
<feature type="transmembrane region" description="Helical" evidence="7">
    <location>
        <begin position="155"/>
        <end position="174"/>
    </location>
</feature>
<accession>A0ABV6DSN9</accession>
<reference evidence="9 10" key="1">
    <citation type="submission" date="2024-09" db="EMBL/GenBank/DDBJ databases">
        <authorList>
            <person name="Sun Q."/>
            <person name="Mori K."/>
        </authorList>
    </citation>
    <scope>NUCLEOTIDE SEQUENCE [LARGE SCALE GENOMIC DNA]</scope>
    <source>
        <strain evidence="9 10">CCM 7759</strain>
    </source>
</reference>
<feature type="transmembrane region" description="Helical" evidence="7">
    <location>
        <begin position="181"/>
        <end position="200"/>
    </location>
</feature>
<dbReference type="Pfam" id="PF00892">
    <property type="entry name" value="EamA"/>
    <property type="match status" value="2"/>
</dbReference>
<evidence type="ECO:0000256" key="6">
    <source>
        <dbReference type="ARBA" id="ARBA00023136"/>
    </source>
</evidence>
<feature type="domain" description="EamA" evidence="8">
    <location>
        <begin position="10"/>
        <end position="139"/>
    </location>
</feature>
<feature type="domain" description="EamA" evidence="8">
    <location>
        <begin position="153"/>
        <end position="293"/>
    </location>
</feature>
<protein>
    <submittedName>
        <fullName evidence="9">DMT family transporter</fullName>
    </submittedName>
</protein>
<dbReference type="Proteomes" id="UP001589776">
    <property type="component" value="Unassembled WGS sequence"/>
</dbReference>
<evidence type="ECO:0000313" key="10">
    <source>
        <dbReference type="Proteomes" id="UP001589776"/>
    </source>
</evidence>
<dbReference type="RefSeq" id="WP_377473101.1">
    <property type="nucleotide sequence ID" value="NZ_JBHLWN010000100.1"/>
</dbReference>
<evidence type="ECO:0000256" key="1">
    <source>
        <dbReference type="ARBA" id="ARBA00004651"/>
    </source>
</evidence>
<dbReference type="PANTHER" id="PTHR32322">
    <property type="entry name" value="INNER MEMBRANE TRANSPORTER"/>
    <property type="match status" value="1"/>
</dbReference>
<keyword evidence="3" id="KW-1003">Cell membrane</keyword>
<evidence type="ECO:0000256" key="4">
    <source>
        <dbReference type="ARBA" id="ARBA00022692"/>
    </source>
</evidence>
<dbReference type="InterPro" id="IPR000620">
    <property type="entry name" value="EamA_dom"/>
</dbReference>
<feature type="transmembrane region" description="Helical" evidence="7">
    <location>
        <begin position="7"/>
        <end position="25"/>
    </location>
</feature>
<keyword evidence="5 7" id="KW-1133">Transmembrane helix</keyword>
<comment type="caution">
    <text evidence="9">The sequence shown here is derived from an EMBL/GenBank/DDBJ whole genome shotgun (WGS) entry which is preliminary data.</text>
</comment>
<dbReference type="InterPro" id="IPR050638">
    <property type="entry name" value="AA-Vitamin_Transporters"/>
</dbReference>
<comment type="subcellular location">
    <subcellularLocation>
        <location evidence="1">Cell membrane</location>
        <topology evidence="1">Multi-pass membrane protein</topology>
    </subcellularLocation>
</comment>
<evidence type="ECO:0000313" key="9">
    <source>
        <dbReference type="EMBL" id="MFC0215644.1"/>
    </source>
</evidence>
<keyword evidence="6 7" id="KW-0472">Membrane</keyword>
<gene>
    <name evidence="9" type="ORF">ACFFK0_24920</name>
</gene>
<keyword evidence="10" id="KW-1185">Reference proteome</keyword>
<feature type="transmembrane region" description="Helical" evidence="7">
    <location>
        <begin position="98"/>
        <end position="116"/>
    </location>
</feature>
<dbReference type="InterPro" id="IPR037185">
    <property type="entry name" value="EmrE-like"/>
</dbReference>
<dbReference type="EMBL" id="JBHLWN010000100">
    <property type="protein sequence ID" value="MFC0215644.1"/>
    <property type="molecule type" value="Genomic_DNA"/>
</dbReference>
<organism evidence="9 10">
    <name type="scientific">Paenibacillus chartarius</name>
    <dbReference type="NCBI Taxonomy" id="747481"/>
    <lineage>
        <taxon>Bacteria</taxon>
        <taxon>Bacillati</taxon>
        <taxon>Bacillota</taxon>
        <taxon>Bacilli</taxon>
        <taxon>Bacillales</taxon>
        <taxon>Paenibacillaceae</taxon>
        <taxon>Paenibacillus</taxon>
    </lineage>
</organism>
<evidence type="ECO:0000259" key="8">
    <source>
        <dbReference type="Pfam" id="PF00892"/>
    </source>
</evidence>
<sequence length="313" mass="33743">MTAHRAIYGIALLYSMIIGLTNLFTKLALQAADPVDTLAARFTLAFVVIAIPVCLGQVKVKWRNRRWLPLLAVGLLYPAAFFGFSAYGLIYMTASEASMFQATVPIFTLILAAVILKERSTWVQKLSVLCSVCGVIVILAAGGASVHAVSVTGGILVLISTASLSLYGVMARLFREQYSAVEMSLVMMFVGCVFFDALAIGKHAFAGTLHTMLAPLREPIFVGSIAYLGIMTSAVSSLLSNYLLSKLEAYRMSMFVNLGTLFSIAAGVVWLQDRLEYFHIIGALLIVVGVLGVQSRIGGGKAKIRNLMEVEAK</sequence>
<dbReference type="SUPFAM" id="SSF103481">
    <property type="entry name" value="Multidrug resistance efflux transporter EmrE"/>
    <property type="match status" value="2"/>
</dbReference>
<dbReference type="PANTHER" id="PTHR32322:SF18">
    <property type="entry name" value="S-ADENOSYLMETHIONINE_S-ADENOSYLHOMOCYSTEINE TRANSPORTER"/>
    <property type="match status" value="1"/>
</dbReference>
<comment type="similarity">
    <text evidence="2">Belongs to the EamA transporter family.</text>
</comment>
<feature type="transmembrane region" description="Helical" evidence="7">
    <location>
        <begin position="277"/>
        <end position="298"/>
    </location>
</feature>
<dbReference type="Gene3D" id="1.10.3730.20">
    <property type="match status" value="1"/>
</dbReference>
<evidence type="ECO:0000256" key="2">
    <source>
        <dbReference type="ARBA" id="ARBA00007362"/>
    </source>
</evidence>
<evidence type="ECO:0000256" key="3">
    <source>
        <dbReference type="ARBA" id="ARBA00022475"/>
    </source>
</evidence>
<feature type="transmembrane region" description="Helical" evidence="7">
    <location>
        <begin position="37"/>
        <end position="55"/>
    </location>
</feature>
<evidence type="ECO:0000256" key="7">
    <source>
        <dbReference type="SAM" id="Phobius"/>
    </source>
</evidence>
<feature type="transmembrane region" description="Helical" evidence="7">
    <location>
        <begin position="67"/>
        <end position="92"/>
    </location>
</feature>
<feature type="transmembrane region" description="Helical" evidence="7">
    <location>
        <begin position="128"/>
        <end position="149"/>
    </location>
</feature>
<name>A0ABV6DSN9_9BACL</name>
<keyword evidence="4 7" id="KW-0812">Transmembrane</keyword>
<proteinExistence type="inferred from homology"/>
<evidence type="ECO:0000256" key="5">
    <source>
        <dbReference type="ARBA" id="ARBA00022989"/>
    </source>
</evidence>